<proteinExistence type="predicted"/>
<evidence type="ECO:0000313" key="1">
    <source>
        <dbReference type="EMBL" id="GBN57663.1"/>
    </source>
</evidence>
<protein>
    <submittedName>
        <fullName evidence="1">Uncharacterized protein</fullName>
    </submittedName>
</protein>
<dbReference type="OrthoDB" id="6617542at2759"/>
<dbReference type="Proteomes" id="UP000499080">
    <property type="component" value="Unassembled WGS sequence"/>
</dbReference>
<dbReference type="EMBL" id="BGPR01012788">
    <property type="protein sequence ID" value="GBN57663.1"/>
    <property type="molecule type" value="Genomic_DNA"/>
</dbReference>
<organism evidence="1 2">
    <name type="scientific">Araneus ventricosus</name>
    <name type="common">Orbweaver spider</name>
    <name type="synonym">Epeira ventricosa</name>
    <dbReference type="NCBI Taxonomy" id="182803"/>
    <lineage>
        <taxon>Eukaryota</taxon>
        <taxon>Metazoa</taxon>
        <taxon>Ecdysozoa</taxon>
        <taxon>Arthropoda</taxon>
        <taxon>Chelicerata</taxon>
        <taxon>Arachnida</taxon>
        <taxon>Araneae</taxon>
        <taxon>Araneomorphae</taxon>
        <taxon>Entelegynae</taxon>
        <taxon>Araneoidea</taxon>
        <taxon>Araneidae</taxon>
        <taxon>Araneus</taxon>
    </lineage>
</organism>
<gene>
    <name evidence="1" type="ORF">AVEN_23967_1</name>
</gene>
<reference evidence="1 2" key="1">
    <citation type="journal article" date="2019" name="Sci. Rep.">
        <title>Orb-weaving spider Araneus ventricosus genome elucidates the spidroin gene catalogue.</title>
        <authorList>
            <person name="Kono N."/>
            <person name="Nakamura H."/>
            <person name="Ohtoshi R."/>
            <person name="Moran D.A.P."/>
            <person name="Shinohara A."/>
            <person name="Yoshida Y."/>
            <person name="Fujiwara M."/>
            <person name="Mori M."/>
            <person name="Tomita M."/>
            <person name="Arakawa K."/>
        </authorList>
    </citation>
    <scope>NUCLEOTIDE SEQUENCE [LARGE SCALE GENOMIC DNA]</scope>
</reference>
<keyword evidence="2" id="KW-1185">Reference proteome</keyword>
<sequence length="93" mass="10661">MQKEEYEEWKSIDEDNPVAATLTDLEICQAIKVDDSDMDKCVEENLPTNAEMRQALDMILKRACSIAQQILKNNMSRNNINELLRNNLSSSNN</sequence>
<evidence type="ECO:0000313" key="2">
    <source>
        <dbReference type="Proteomes" id="UP000499080"/>
    </source>
</evidence>
<accession>A0A4Y2Q3D5</accession>
<dbReference type="AlphaFoldDB" id="A0A4Y2Q3D5"/>
<comment type="caution">
    <text evidence="1">The sequence shown here is derived from an EMBL/GenBank/DDBJ whole genome shotgun (WGS) entry which is preliminary data.</text>
</comment>
<name>A0A4Y2Q3D5_ARAVE</name>